<keyword evidence="8 12" id="KW-1133">Transmembrane helix</keyword>
<keyword evidence="10" id="KW-0975">Bacterial flagellum</keyword>
<evidence type="ECO:0000256" key="1">
    <source>
        <dbReference type="ARBA" id="ARBA00006257"/>
    </source>
</evidence>
<evidence type="ECO:0000313" key="13">
    <source>
        <dbReference type="EMBL" id="PLX19589.1"/>
    </source>
</evidence>
<proteinExistence type="inferred from homology"/>
<name>A0A2N5ZLN1_MUIH1</name>
<evidence type="ECO:0000256" key="3">
    <source>
        <dbReference type="ARBA" id="ARBA00022448"/>
    </source>
</evidence>
<dbReference type="GO" id="GO:0044781">
    <property type="term" value="P:bacterial-type flagellum organization"/>
    <property type="evidence" value="ECO:0007669"/>
    <property type="project" value="UniProtKB-UniRule"/>
</dbReference>
<keyword evidence="13" id="KW-0966">Cell projection</keyword>
<dbReference type="GO" id="GO:0009425">
    <property type="term" value="C:bacterial-type flagellum basal body"/>
    <property type="evidence" value="ECO:0007669"/>
    <property type="project" value="UniProtKB-SubCell"/>
</dbReference>
<comment type="caution">
    <text evidence="13">The sequence shown here is derived from an EMBL/GenBank/DDBJ whole genome shotgun (WGS) entry which is preliminary data.</text>
</comment>
<dbReference type="PRINTS" id="PR00951">
    <property type="entry name" value="FLGBIOSNFLIP"/>
</dbReference>
<evidence type="ECO:0000256" key="9">
    <source>
        <dbReference type="ARBA" id="ARBA00023136"/>
    </source>
</evidence>
<dbReference type="InterPro" id="IPR005838">
    <property type="entry name" value="T3SS_IM_P"/>
</dbReference>
<comment type="function">
    <text evidence="12">Plays a role in the flagellum-specific transport system.</text>
</comment>
<gene>
    <name evidence="12 13" type="primary">fliP</name>
    <name evidence="13" type="ORF">C0601_01300</name>
</gene>
<dbReference type="PANTHER" id="PTHR30587:SF0">
    <property type="entry name" value="FLAGELLAR BIOSYNTHETIC PROTEIN FLIP"/>
    <property type="match status" value="1"/>
</dbReference>
<dbReference type="InterPro" id="IPR005837">
    <property type="entry name" value="FliP"/>
</dbReference>
<dbReference type="AlphaFoldDB" id="A0A2N5ZLN1"/>
<keyword evidence="11 12" id="KW-1006">Bacterial flagellum protein export</keyword>
<dbReference type="GO" id="GO:0005886">
    <property type="term" value="C:plasma membrane"/>
    <property type="evidence" value="ECO:0007669"/>
    <property type="project" value="UniProtKB-SubCell"/>
</dbReference>
<dbReference type="PROSITE" id="PS01061">
    <property type="entry name" value="FLIP_2"/>
    <property type="match status" value="1"/>
</dbReference>
<evidence type="ECO:0000256" key="4">
    <source>
        <dbReference type="ARBA" id="ARBA00022475"/>
    </source>
</evidence>
<comment type="similarity">
    <text evidence="1 12">Belongs to the FliP/MopC/SpaP family.</text>
</comment>
<keyword evidence="3 12" id="KW-0813">Transport</keyword>
<sequence>MFLLTILALSPSILIMTTCFMRVAIVLSFARRALATQQIPSNQVIIGLALFITFYIMAPVWTQINDTALQPYIDREITQPEAISRAVVPIRKFMLAQTRKKDLALFVKYATGEKPRNIDEIPTHVVIPGFILSELKTAFQMGILIFLPFLIVDIVVASVLMSMGMMMLPPIMISMPFKLIIFVMADGWHLIIGSLVKSFRV</sequence>
<dbReference type="Proteomes" id="UP000234857">
    <property type="component" value="Unassembled WGS sequence"/>
</dbReference>
<dbReference type="Pfam" id="PF00813">
    <property type="entry name" value="FliP"/>
    <property type="match status" value="1"/>
</dbReference>
<dbReference type="PRINTS" id="PR01302">
    <property type="entry name" value="TYPE3IMPPROT"/>
</dbReference>
<protein>
    <recommendedName>
        <fullName evidence="2 12">Flagellar biosynthetic protein FliP</fullName>
    </recommendedName>
</protein>
<accession>A0A2N5ZLN1</accession>
<organism evidence="13 14">
    <name type="scientific">Muiribacterium halophilum</name>
    <dbReference type="NCBI Taxonomy" id="2053465"/>
    <lineage>
        <taxon>Bacteria</taxon>
        <taxon>Candidatus Muiribacteriota</taxon>
        <taxon>Candidatus Muiribacteriia</taxon>
        <taxon>Candidatus Muiribacteriales</taxon>
        <taxon>Candidatus Muiribacteriaceae</taxon>
        <taxon>Candidatus Muiribacterium</taxon>
    </lineage>
</organism>
<evidence type="ECO:0000256" key="6">
    <source>
        <dbReference type="ARBA" id="ARBA00022795"/>
    </source>
</evidence>
<dbReference type="EMBL" id="PKTG01000025">
    <property type="protein sequence ID" value="PLX19589.1"/>
    <property type="molecule type" value="Genomic_DNA"/>
</dbReference>
<dbReference type="GO" id="GO:0009306">
    <property type="term" value="P:protein secretion"/>
    <property type="evidence" value="ECO:0007669"/>
    <property type="project" value="UniProtKB-UniRule"/>
</dbReference>
<keyword evidence="7 12" id="KW-0653">Protein transport</keyword>
<feature type="transmembrane region" description="Helical" evidence="12">
    <location>
        <begin position="6"/>
        <end position="30"/>
    </location>
</feature>
<keyword evidence="5 12" id="KW-0812">Transmembrane</keyword>
<feature type="transmembrane region" description="Helical" evidence="12">
    <location>
        <begin position="42"/>
        <end position="61"/>
    </location>
</feature>
<dbReference type="NCBIfam" id="NF009438">
    <property type="entry name" value="PRK12797.1"/>
    <property type="match status" value="1"/>
</dbReference>
<evidence type="ECO:0000256" key="12">
    <source>
        <dbReference type="RuleBase" id="RU362069"/>
    </source>
</evidence>
<evidence type="ECO:0000256" key="11">
    <source>
        <dbReference type="ARBA" id="ARBA00023225"/>
    </source>
</evidence>
<evidence type="ECO:0000313" key="14">
    <source>
        <dbReference type="Proteomes" id="UP000234857"/>
    </source>
</evidence>
<evidence type="ECO:0000256" key="8">
    <source>
        <dbReference type="ARBA" id="ARBA00022989"/>
    </source>
</evidence>
<keyword evidence="4 12" id="KW-1003">Cell membrane</keyword>
<keyword evidence="13" id="KW-0282">Flagellum</keyword>
<evidence type="ECO:0000256" key="10">
    <source>
        <dbReference type="ARBA" id="ARBA00023143"/>
    </source>
</evidence>
<reference evidence="13 14" key="1">
    <citation type="submission" date="2017-11" db="EMBL/GenBank/DDBJ databases">
        <title>Genome-resolved metagenomics identifies genetic mobility, metabolic interactions, and unexpected diversity in perchlorate-reducing communities.</title>
        <authorList>
            <person name="Barnum T.P."/>
            <person name="Figueroa I.A."/>
            <person name="Carlstrom C.I."/>
            <person name="Lucas L.N."/>
            <person name="Engelbrektson A.L."/>
            <person name="Coates J.D."/>
        </authorList>
    </citation>
    <scope>NUCLEOTIDE SEQUENCE [LARGE SCALE GENOMIC DNA]</scope>
    <source>
        <strain evidence="13">BM706</strain>
    </source>
</reference>
<keyword evidence="6 12" id="KW-1005">Bacterial flagellum biogenesis</keyword>
<comment type="subcellular location">
    <subcellularLocation>
        <location evidence="12">Cell membrane</location>
        <topology evidence="12">Multi-pass membrane protein</topology>
    </subcellularLocation>
    <subcellularLocation>
        <location evidence="12">Bacterial flagellum basal body</location>
    </subcellularLocation>
</comment>
<evidence type="ECO:0000256" key="2">
    <source>
        <dbReference type="ARBA" id="ARBA00021714"/>
    </source>
</evidence>
<dbReference type="PANTHER" id="PTHR30587">
    <property type="entry name" value="FLAGELLAR BIOSYNTHETIC PROTEIN FLIP"/>
    <property type="match status" value="1"/>
</dbReference>
<feature type="transmembrane region" description="Helical" evidence="12">
    <location>
        <begin position="138"/>
        <end position="163"/>
    </location>
</feature>
<dbReference type="NCBIfam" id="TIGR01103">
    <property type="entry name" value="fliP"/>
    <property type="match status" value="1"/>
</dbReference>
<keyword evidence="13" id="KW-0969">Cilium</keyword>
<keyword evidence="9 12" id="KW-0472">Membrane</keyword>
<evidence type="ECO:0000256" key="7">
    <source>
        <dbReference type="ARBA" id="ARBA00022927"/>
    </source>
</evidence>
<feature type="transmembrane region" description="Helical" evidence="12">
    <location>
        <begin position="175"/>
        <end position="196"/>
    </location>
</feature>
<evidence type="ECO:0000256" key="5">
    <source>
        <dbReference type="ARBA" id="ARBA00022692"/>
    </source>
</evidence>